<sequence>MLNKLLAVYRSGEGLRMLILLSVMSMAMVIVRLHPWYIKMLSWNLFLAWIPLVVALALREGLESRQLPNWVLWPGLVFWLLFLPNSPYIITDLFHIQHVPVETLWFDTMMFFMCALTGLLAGLYSQILVHRMLNQRLGHTRTWIIMIGCLMLTSFGVYLGRYIRLNSWDLFTDPLDLAQLVIQSLFNPFALKLTLSYTFALVTLYIGFTQYVQRRTHESLD</sequence>
<proteinExistence type="predicted"/>
<evidence type="ECO:0000313" key="2">
    <source>
        <dbReference type="EMBL" id="RAJ97448.1"/>
    </source>
</evidence>
<evidence type="ECO:0000256" key="1">
    <source>
        <dbReference type="SAM" id="Phobius"/>
    </source>
</evidence>
<name>A0A327X3B1_LARAB</name>
<evidence type="ECO:0000313" key="3">
    <source>
        <dbReference type="Proteomes" id="UP000248790"/>
    </source>
</evidence>
<keyword evidence="1" id="KW-0472">Membrane</keyword>
<gene>
    <name evidence="2" type="ORF">LX87_02348</name>
</gene>
<protein>
    <submittedName>
        <fullName evidence="2">Putative membrane protein</fullName>
    </submittedName>
</protein>
<dbReference type="AlphaFoldDB" id="A0A327X3B1"/>
<organism evidence="2 3">
    <name type="scientific">Larkinella arboricola</name>
    <dbReference type="NCBI Taxonomy" id="643671"/>
    <lineage>
        <taxon>Bacteria</taxon>
        <taxon>Pseudomonadati</taxon>
        <taxon>Bacteroidota</taxon>
        <taxon>Cytophagia</taxon>
        <taxon>Cytophagales</taxon>
        <taxon>Spirosomataceae</taxon>
        <taxon>Larkinella</taxon>
    </lineage>
</organism>
<comment type="caution">
    <text evidence="2">The sequence shown here is derived from an EMBL/GenBank/DDBJ whole genome shotgun (WGS) entry which is preliminary data.</text>
</comment>
<keyword evidence="1" id="KW-1133">Transmembrane helix</keyword>
<feature type="transmembrane region" description="Helical" evidence="1">
    <location>
        <begin position="40"/>
        <end position="58"/>
    </location>
</feature>
<dbReference type="RefSeq" id="WP_111628433.1">
    <property type="nucleotide sequence ID" value="NZ_QLMC01000003.1"/>
</dbReference>
<dbReference type="Pfam" id="PF07099">
    <property type="entry name" value="DUF1361"/>
    <property type="match status" value="1"/>
</dbReference>
<keyword evidence="1" id="KW-0812">Transmembrane</keyword>
<feature type="transmembrane region" description="Helical" evidence="1">
    <location>
        <begin position="189"/>
        <end position="208"/>
    </location>
</feature>
<feature type="transmembrane region" description="Helical" evidence="1">
    <location>
        <begin position="70"/>
        <end position="90"/>
    </location>
</feature>
<dbReference type="EMBL" id="QLMC01000003">
    <property type="protein sequence ID" value="RAJ97448.1"/>
    <property type="molecule type" value="Genomic_DNA"/>
</dbReference>
<dbReference type="InterPro" id="IPR009793">
    <property type="entry name" value="DUF1361"/>
</dbReference>
<feature type="transmembrane region" description="Helical" evidence="1">
    <location>
        <begin position="110"/>
        <end position="130"/>
    </location>
</feature>
<reference evidence="2 3" key="1">
    <citation type="submission" date="2018-06" db="EMBL/GenBank/DDBJ databases">
        <title>Genomic Encyclopedia of Archaeal and Bacterial Type Strains, Phase II (KMG-II): from individual species to whole genera.</title>
        <authorList>
            <person name="Goeker M."/>
        </authorList>
    </citation>
    <scope>NUCLEOTIDE SEQUENCE [LARGE SCALE GENOMIC DNA]</scope>
    <source>
        <strain evidence="2 3">DSM 21851</strain>
    </source>
</reference>
<feature type="transmembrane region" description="Helical" evidence="1">
    <location>
        <begin position="142"/>
        <end position="163"/>
    </location>
</feature>
<dbReference type="OrthoDB" id="4540541at2"/>
<keyword evidence="3" id="KW-1185">Reference proteome</keyword>
<accession>A0A327X3B1</accession>
<feature type="transmembrane region" description="Helical" evidence="1">
    <location>
        <begin position="14"/>
        <end position="34"/>
    </location>
</feature>
<dbReference type="Proteomes" id="UP000248790">
    <property type="component" value="Unassembled WGS sequence"/>
</dbReference>